<accession>A0A2P9HP70</accession>
<dbReference type="EMBL" id="OOFM01000005">
    <property type="protein sequence ID" value="SPL65887.1"/>
    <property type="molecule type" value="Genomic_DNA"/>
</dbReference>
<sequence>MSVFPRRVFLRSLRYFSSAGSIFIVWSSDIRASRANF</sequence>
<evidence type="ECO:0000313" key="1">
    <source>
        <dbReference type="EMBL" id="SPL65887.1"/>
    </source>
</evidence>
<protein>
    <submittedName>
        <fullName evidence="1">Uncharacterized protein</fullName>
    </submittedName>
</protein>
<dbReference type="AlphaFoldDB" id="A0A2P9HP70"/>
<organism evidence="1 2">
    <name type="scientific">Ochrobactrum soli</name>
    <dbReference type="NCBI Taxonomy" id="2448455"/>
    <lineage>
        <taxon>Bacteria</taxon>
        <taxon>Pseudomonadati</taxon>
        <taxon>Pseudomonadota</taxon>
        <taxon>Alphaproteobacteria</taxon>
        <taxon>Hyphomicrobiales</taxon>
        <taxon>Brucellaceae</taxon>
        <taxon>Brucella/Ochrobactrum group</taxon>
        <taxon>Ochrobactrum</taxon>
    </lineage>
</organism>
<evidence type="ECO:0000313" key="2">
    <source>
        <dbReference type="Proteomes" id="UP000246073"/>
    </source>
</evidence>
<gene>
    <name evidence="1" type="ORF">OHAE_1754</name>
</gene>
<dbReference type="Proteomes" id="UP000246073">
    <property type="component" value="Unassembled WGS sequence"/>
</dbReference>
<reference evidence="2" key="1">
    <citation type="submission" date="2017-12" db="EMBL/GenBank/DDBJ databases">
        <authorList>
            <person name="Diaz M."/>
        </authorList>
    </citation>
    <scope>NUCLEOTIDE SEQUENCE [LARGE SCALE GENOMIC DNA]</scope>
    <source>
        <strain evidence="2">FI11154</strain>
    </source>
</reference>
<name>A0A2P9HP70_9HYPH</name>
<proteinExistence type="predicted"/>